<dbReference type="OrthoDB" id="1898799at2759"/>
<evidence type="ECO:0000256" key="1">
    <source>
        <dbReference type="ARBA" id="ARBA00008894"/>
    </source>
</evidence>
<dbReference type="Gene3D" id="1.10.10.10">
    <property type="entry name" value="Winged helix-like DNA-binding domain superfamily/Winged helix DNA-binding domain"/>
    <property type="match status" value="1"/>
</dbReference>
<dbReference type="InterPro" id="IPR050905">
    <property type="entry name" value="Plant_NBS-LRR"/>
</dbReference>
<dbReference type="SUPFAM" id="SSF52540">
    <property type="entry name" value="P-loop containing nucleoside triphosphate hydrolases"/>
    <property type="match status" value="1"/>
</dbReference>
<dbReference type="GO" id="GO:0005524">
    <property type="term" value="F:ATP binding"/>
    <property type="evidence" value="ECO:0007669"/>
    <property type="project" value="UniProtKB-KW"/>
</dbReference>
<dbReference type="GO" id="GO:0006952">
    <property type="term" value="P:defense response"/>
    <property type="evidence" value="ECO:0007669"/>
    <property type="project" value="UniProtKB-KW"/>
</dbReference>
<name>A0A6A4MA34_9ERIC</name>
<feature type="non-terminal residue" evidence="7">
    <location>
        <position position="318"/>
    </location>
</feature>
<feature type="non-terminal residue" evidence="7">
    <location>
        <position position="1"/>
    </location>
</feature>
<dbReference type="Pfam" id="PF00931">
    <property type="entry name" value="NB-ARC"/>
    <property type="match status" value="1"/>
</dbReference>
<dbReference type="AlphaFoldDB" id="A0A6A4MA34"/>
<evidence type="ECO:0000256" key="4">
    <source>
        <dbReference type="ARBA" id="ARBA00022821"/>
    </source>
</evidence>
<evidence type="ECO:0000313" key="7">
    <source>
        <dbReference type="EMBL" id="KAE9464149.1"/>
    </source>
</evidence>
<comment type="caution">
    <text evidence="7">The sequence shown here is derived from an EMBL/GenBank/DDBJ whole genome shotgun (WGS) entry which is preliminary data.</text>
</comment>
<sequence>MIARANLLRERLLQGNKKVLVILDDIWADKFDLQGERIDLQGMGIPLGGANKNFKMLYTSRITRDLWHDVSTKKEIPLDLLSEEEAWRLFREKAGDSTDSPDLKSIAIKIMNECGRLPLALVLIASALSKLSGSNHTQELWEGMLDRLTCARIAPVDKDLYSRLELSYEYLEGEQAKRLFLLCCLFREDEDIRIEDLARYGLGLSLFDGIDEMKKVRRQVFLIVNELKSRYLLLNSEKEEEECVKVHDVVRDMGISIASKDKFALVIHEEVSEWPKDTYEHYSSISLISRKITELPKGLTCPNLEFLLLDCSELKELP</sequence>
<dbReference type="InterPro" id="IPR027417">
    <property type="entry name" value="P-loop_NTPase"/>
</dbReference>
<reference evidence="7" key="1">
    <citation type="journal article" date="2019" name="Genome Biol. Evol.">
        <title>The Rhododendron genome and chromosomal organization provide insight into shared whole-genome duplications across the heath family (Ericaceae).</title>
        <authorList>
            <person name="Soza V.L."/>
            <person name="Lindsley D."/>
            <person name="Waalkes A."/>
            <person name="Ramage E."/>
            <person name="Patwardhan R.P."/>
            <person name="Burton J.N."/>
            <person name="Adey A."/>
            <person name="Kumar A."/>
            <person name="Qiu R."/>
            <person name="Shendure J."/>
            <person name="Hall B."/>
        </authorList>
    </citation>
    <scope>NUCLEOTIDE SEQUENCE</scope>
    <source>
        <strain evidence="7">RSF 1966-606</strain>
    </source>
</reference>
<dbReference type="InterPro" id="IPR042197">
    <property type="entry name" value="Apaf_helical"/>
</dbReference>
<keyword evidence="4" id="KW-0611">Plant defense</keyword>
<gene>
    <name evidence="7" type="ORF">C3L33_03943</name>
</gene>
<dbReference type="EMBL" id="QEFC01000527">
    <property type="protein sequence ID" value="KAE9464149.1"/>
    <property type="molecule type" value="Genomic_DNA"/>
</dbReference>
<keyword evidence="3" id="KW-0677">Repeat</keyword>
<dbReference type="InterPro" id="IPR036388">
    <property type="entry name" value="WH-like_DNA-bd_sf"/>
</dbReference>
<protein>
    <recommendedName>
        <fullName evidence="6">NB-ARC domain-containing protein</fullName>
    </recommendedName>
</protein>
<evidence type="ECO:0000259" key="6">
    <source>
        <dbReference type="Pfam" id="PF00931"/>
    </source>
</evidence>
<dbReference type="InterPro" id="IPR002182">
    <property type="entry name" value="NB-ARC"/>
</dbReference>
<keyword evidence="5" id="KW-0547">Nucleotide-binding</keyword>
<dbReference type="PANTHER" id="PTHR33463:SF198">
    <property type="entry name" value="RPP4C3"/>
    <property type="match status" value="1"/>
</dbReference>
<comment type="similarity">
    <text evidence="1">Belongs to the disease resistance NB-LRR family.</text>
</comment>
<accession>A0A6A4MA34</accession>
<dbReference type="PANTHER" id="PTHR33463">
    <property type="entry name" value="NB-ARC DOMAIN-CONTAINING PROTEIN-RELATED"/>
    <property type="match status" value="1"/>
</dbReference>
<dbReference type="Gene3D" id="3.40.50.300">
    <property type="entry name" value="P-loop containing nucleotide triphosphate hydrolases"/>
    <property type="match status" value="1"/>
</dbReference>
<proteinExistence type="inferred from homology"/>
<evidence type="ECO:0000256" key="3">
    <source>
        <dbReference type="ARBA" id="ARBA00022737"/>
    </source>
</evidence>
<dbReference type="Gene3D" id="1.10.8.430">
    <property type="entry name" value="Helical domain of apoptotic protease-activating factors"/>
    <property type="match status" value="1"/>
</dbReference>
<keyword evidence="5" id="KW-0067">ATP-binding</keyword>
<keyword evidence="2" id="KW-0433">Leucine-rich repeat</keyword>
<evidence type="ECO:0000256" key="5">
    <source>
        <dbReference type="ARBA" id="ARBA00022840"/>
    </source>
</evidence>
<feature type="domain" description="NB-ARC" evidence="6">
    <location>
        <begin position="11"/>
        <end position="98"/>
    </location>
</feature>
<evidence type="ECO:0000256" key="2">
    <source>
        <dbReference type="ARBA" id="ARBA00022614"/>
    </source>
</evidence>
<dbReference type="PRINTS" id="PR00364">
    <property type="entry name" value="DISEASERSIST"/>
</dbReference>
<dbReference type="GO" id="GO:0043531">
    <property type="term" value="F:ADP binding"/>
    <property type="evidence" value="ECO:0007669"/>
    <property type="project" value="InterPro"/>
</dbReference>
<organism evidence="7">
    <name type="scientific">Rhododendron williamsianum</name>
    <dbReference type="NCBI Taxonomy" id="262921"/>
    <lineage>
        <taxon>Eukaryota</taxon>
        <taxon>Viridiplantae</taxon>
        <taxon>Streptophyta</taxon>
        <taxon>Embryophyta</taxon>
        <taxon>Tracheophyta</taxon>
        <taxon>Spermatophyta</taxon>
        <taxon>Magnoliopsida</taxon>
        <taxon>eudicotyledons</taxon>
        <taxon>Gunneridae</taxon>
        <taxon>Pentapetalae</taxon>
        <taxon>asterids</taxon>
        <taxon>Ericales</taxon>
        <taxon>Ericaceae</taxon>
        <taxon>Ericoideae</taxon>
        <taxon>Rhodoreae</taxon>
        <taxon>Rhododendron</taxon>
    </lineage>
</organism>